<dbReference type="Proteomes" id="UP000054359">
    <property type="component" value="Unassembled WGS sequence"/>
</dbReference>
<dbReference type="OrthoDB" id="6423950at2759"/>
<evidence type="ECO:0000313" key="2">
    <source>
        <dbReference type="Proteomes" id="UP000054359"/>
    </source>
</evidence>
<dbReference type="STRING" id="407821.A0A087TUM2"/>
<dbReference type="AlphaFoldDB" id="A0A087TUM2"/>
<keyword evidence="2" id="KW-1185">Reference proteome</keyword>
<reference evidence="1 2" key="1">
    <citation type="submission" date="2013-11" db="EMBL/GenBank/DDBJ databases">
        <title>Genome sequencing of Stegodyphus mimosarum.</title>
        <authorList>
            <person name="Bechsgaard J."/>
        </authorList>
    </citation>
    <scope>NUCLEOTIDE SEQUENCE [LARGE SCALE GENOMIC DNA]</scope>
</reference>
<organism evidence="1 2">
    <name type="scientific">Stegodyphus mimosarum</name>
    <name type="common">African social velvet spider</name>
    <dbReference type="NCBI Taxonomy" id="407821"/>
    <lineage>
        <taxon>Eukaryota</taxon>
        <taxon>Metazoa</taxon>
        <taxon>Ecdysozoa</taxon>
        <taxon>Arthropoda</taxon>
        <taxon>Chelicerata</taxon>
        <taxon>Arachnida</taxon>
        <taxon>Araneae</taxon>
        <taxon>Araneomorphae</taxon>
        <taxon>Entelegynae</taxon>
        <taxon>Eresoidea</taxon>
        <taxon>Eresidae</taxon>
        <taxon>Stegodyphus</taxon>
    </lineage>
</organism>
<feature type="non-terminal residue" evidence="1">
    <location>
        <position position="236"/>
    </location>
</feature>
<protein>
    <recommendedName>
        <fullName evidence="3">Mitochondrial mRNA-processing protein COX24 C-terminal domain-containing protein</fullName>
    </recommendedName>
</protein>
<accession>A0A087TUM2</accession>
<evidence type="ECO:0008006" key="3">
    <source>
        <dbReference type="Google" id="ProtNLM"/>
    </source>
</evidence>
<name>A0A087TUM2_STEMI</name>
<proteinExistence type="predicted"/>
<gene>
    <name evidence="1" type="ORF">X975_05751</name>
</gene>
<dbReference type="EMBL" id="KK116803">
    <property type="protein sequence ID" value="KFM68811.1"/>
    <property type="molecule type" value="Genomic_DNA"/>
</dbReference>
<sequence>MAFKQLTSHSCKLVQSYVPFAFKELNLVFKKGWLPCFAASCTSTRKFMRDVDTDAKRIEKFDKMNFVASFNHTLISSVNKEFIDPFMNNLPKKFYMPTNAVNNLKVYEDINIRKKSIEEPILNNIKIIDAPIPNKPPRKEAVRMLRIRRRKMRKHKLQRLRKRMKNVFEKIKMRRELRKEQAFRAELLSQVEIAEKFDAKAYVEGILHTLRYHPKPETDEERREKYRQLLKKNRYQ</sequence>
<evidence type="ECO:0000313" key="1">
    <source>
        <dbReference type="EMBL" id="KFM68811.1"/>
    </source>
</evidence>